<dbReference type="InterPro" id="IPR011126">
    <property type="entry name" value="Hpr_kin/Pase_Hpr_N"/>
</dbReference>
<feature type="domain" description="HPr(Ser) kinase/phosphorylase N-terminal" evidence="15">
    <location>
        <begin position="6"/>
        <end position="128"/>
    </location>
</feature>
<feature type="domain" description="HPr kinase/phosphorylase C-terminal" evidence="16">
    <location>
        <begin position="131"/>
        <end position="299"/>
    </location>
</feature>
<dbReference type="HAMAP" id="MF_01249">
    <property type="entry name" value="HPr_kinase"/>
    <property type="match status" value="1"/>
</dbReference>
<keyword evidence="12 14" id="KW-0119">Carbohydrate metabolism</keyword>
<feature type="active site" evidence="14">
    <location>
        <position position="139"/>
    </location>
</feature>
<dbReference type="Gene3D" id="3.40.50.300">
    <property type="entry name" value="P-loop containing nucleotide triphosphate hydrolases"/>
    <property type="match status" value="1"/>
</dbReference>
<dbReference type="GO" id="GO:0005524">
    <property type="term" value="F:ATP binding"/>
    <property type="evidence" value="ECO:0007669"/>
    <property type="project" value="UniProtKB-UniRule"/>
</dbReference>
<feature type="region of interest" description="Important for the catalytic mechanism of dephosphorylation" evidence="14">
    <location>
        <begin position="265"/>
        <end position="270"/>
    </location>
</feature>
<comment type="cofactor">
    <cofactor evidence="2 14">
        <name>Mg(2+)</name>
        <dbReference type="ChEBI" id="CHEBI:18420"/>
    </cofactor>
</comment>
<evidence type="ECO:0000313" key="17">
    <source>
        <dbReference type="EMBL" id="STO07547.1"/>
    </source>
</evidence>
<feature type="region of interest" description="Important for the catalytic mechanism of both phosphorylation and dephosphorylation" evidence="14">
    <location>
        <begin position="202"/>
        <end position="211"/>
    </location>
</feature>
<evidence type="ECO:0000256" key="12">
    <source>
        <dbReference type="ARBA" id="ARBA00023277"/>
    </source>
</evidence>
<dbReference type="Proteomes" id="UP000254060">
    <property type="component" value="Unassembled WGS sequence"/>
</dbReference>
<dbReference type="GO" id="GO:0004712">
    <property type="term" value="F:protein serine/threonine/tyrosine kinase activity"/>
    <property type="evidence" value="ECO:0007669"/>
    <property type="project" value="UniProtKB-UniRule"/>
</dbReference>
<dbReference type="RefSeq" id="WP_029334590.1">
    <property type="nucleotide sequence ID" value="NZ_UGGP01000001.1"/>
</dbReference>
<evidence type="ECO:0000256" key="8">
    <source>
        <dbReference type="ARBA" id="ARBA00022777"/>
    </source>
</evidence>
<dbReference type="SUPFAM" id="SSF75138">
    <property type="entry name" value="HprK N-terminal domain-like"/>
    <property type="match status" value="1"/>
</dbReference>
<sequence length="312" mass="34460">MQNIVRTAQLVERFKLQVISGEEGLHRPIATPDLSRPGLVLAGYYTHYAKNRLQVLGKTELTFYASLSEESRRERAKILCTESTPGILITRGFDIPKEIEEEAETANVPLMRTNAVTTSIESQITNFLEMELAPMTAMHGVLVDIYGVGVLIKGQSGVGKSETALELVKRGHRLVADDSVEIRQTGDQLLVGSAPKLIRHLLEIRGIGIIDVMTLFGAGAVRSHKKISLIINLENWDAGKVYDRVGLDHNTMKIIDSEVPLLTIPVRPGRNLAVIVEVAAMNYRLQNMGINTAEEFAERLANAIHDNEGDME</sequence>
<feature type="active site" evidence="14">
    <location>
        <position position="160"/>
    </location>
</feature>
<evidence type="ECO:0000256" key="10">
    <source>
        <dbReference type="ARBA" id="ARBA00022842"/>
    </source>
</evidence>
<comment type="catalytic activity">
    <reaction evidence="13 14">
        <text>[HPr protein]-O-phospho-L-serine + phosphate + H(+) = [HPr protein]-L-serine + diphosphate</text>
        <dbReference type="Rhea" id="RHEA:46604"/>
        <dbReference type="Rhea" id="RHEA-COMP:11602"/>
        <dbReference type="Rhea" id="RHEA-COMP:11603"/>
        <dbReference type="ChEBI" id="CHEBI:15378"/>
        <dbReference type="ChEBI" id="CHEBI:29999"/>
        <dbReference type="ChEBI" id="CHEBI:33019"/>
        <dbReference type="ChEBI" id="CHEBI:43474"/>
        <dbReference type="ChEBI" id="CHEBI:83421"/>
    </reaction>
</comment>
<dbReference type="GO" id="GO:0004674">
    <property type="term" value="F:protein serine/threonine kinase activity"/>
    <property type="evidence" value="ECO:0007669"/>
    <property type="project" value="UniProtKB-KW"/>
</dbReference>
<evidence type="ECO:0000256" key="5">
    <source>
        <dbReference type="ARBA" id="ARBA00022679"/>
    </source>
</evidence>
<dbReference type="PANTHER" id="PTHR30305">
    <property type="entry name" value="PROTEIN YJDM-RELATED"/>
    <property type="match status" value="1"/>
</dbReference>
<organism evidence="17 18">
    <name type="scientific">Exiguobacterium aurantiacum</name>
    <dbReference type="NCBI Taxonomy" id="33987"/>
    <lineage>
        <taxon>Bacteria</taxon>
        <taxon>Bacillati</taxon>
        <taxon>Bacillota</taxon>
        <taxon>Bacilli</taxon>
        <taxon>Bacillales</taxon>
        <taxon>Bacillales Family XII. Incertae Sedis</taxon>
        <taxon>Exiguobacterium</taxon>
    </lineage>
</organism>
<keyword evidence="7 14" id="KW-0547">Nucleotide-binding</keyword>
<keyword evidence="5 14" id="KW-0808">Transferase</keyword>
<keyword evidence="11 14" id="KW-0511">Multifunctional enzyme</keyword>
<reference evidence="17 18" key="1">
    <citation type="submission" date="2018-06" db="EMBL/GenBank/DDBJ databases">
        <authorList>
            <consortium name="Pathogen Informatics"/>
            <person name="Doyle S."/>
        </authorList>
    </citation>
    <scope>NUCLEOTIDE SEQUENCE [LARGE SCALE GENOMIC DNA]</scope>
    <source>
        <strain evidence="17 18">NCTC13163</strain>
    </source>
</reference>
<dbReference type="STRING" id="1397694.GCA_000702585_01409"/>
<dbReference type="EC" id="2.7.4.-" evidence="14"/>
<dbReference type="Pfam" id="PF07475">
    <property type="entry name" value="Hpr_kinase_C"/>
    <property type="match status" value="1"/>
</dbReference>
<name>A0A377FRU3_9BACL</name>
<evidence type="ECO:0000256" key="14">
    <source>
        <dbReference type="HAMAP-Rule" id="MF_01249"/>
    </source>
</evidence>
<dbReference type="InterPro" id="IPR028979">
    <property type="entry name" value="Ser_kin/Pase_Hpr-like_N_sf"/>
</dbReference>
<evidence type="ECO:0000256" key="7">
    <source>
        <dbReference type="ARBA" id="ARBA00022741"/>
    </source>
</evidence>
<dbReference type="NCBIfam" id="TIGR00679">
    <property type="entry name" value="hpr-ser"/>
    <property type="match status" value="1"/>
</dbReference>
<comment type="similarity">
    <text evidence="3 14">Belongs to the HPrK/P family.</text>
</comment>
<evidence type="ECO:0000256" key="2">
    <source>
        <dbReference type="ARBA" id="ARBA00001946"/>
    </source>
</evidence>
<keyword evidence="9 14" id="KW-0067">ATP-binding</keyword>
<dbReference type="PANTHER" id="PTHR30305:SF1">
    <property type="entry name" value="HPR KINASE_PHOSPHORYLASE"/>
    <property type="match status" value="1"/>
</dbReference>
<comment type="catalytic activity">
    <reaction evidence="1 14">
        <text>[HPr protein]-L-serine + ATP = [HPr protein]-O-phospho-L-serine + ADP + H(+)</text>
        <dbReference type="Rhea" id="RHEA:46600"/>
        <dbReference type="Rhea" id="RHEA-COMP:11602"/>
        <dbReference type="Rhea" id="RHEA-COMP:11603"/>
        <dbReference type="ChEBI" id="CHEBI:15378"/>
        <dbReference type="ChEBI" id="CHEBI:29999"/>
        <dbReference type="ChEBI" id="CHEBI:30616"/>
        <dbReference type="ChEBI" id="CHEBI:83421"/>
        <dbReference type="ChEBI" id="CHEBI:456216"/>
    </reaction>
</comment>
<feature type="active site" evidence="14">
    <location>
        <position position="244"/>
    </location>
</feature>
<dbReference type="SUPFAM" id="SSF53795">
    <property type="entry name" value="PEP carboxykinase-like"/>
    <property type="match status" value="1"/>
</dbReference>
<evidence type="ECO:0000256" key="13">
    <source>
        <dbReference type="ARBA" id="ARBA00047657"/>
    </source>
</evidence>
<feature type="binding site" evidence="14">
    <location>
        <begin position="154"/>
        <end position="161"/>
    </location>
    <ligand>
        <name>ATP</name>
        <dbReference type="ChEBI" id="CHEBI:30616"/>
    </ligand>
</feature>
<dbReference type="CDD" id="cd01918">
    <property type="entry name" value="HprK_C"/>
    <property type="match status" value="1"/>
</dbReference>
<feature type="binding site" evidence="14">
    <location>
        <position position="203"/>
    </location>
    <ligand>
        <name>Mg(2+)</name>
        <dbReference type="ChEBI" id="CHEBI:18420"/>
    </ligand>
</feature>
<keyword evidence="8 14" id="KW-0418">Kinase</keyword>
<evidence type="ECO:0000256" key="9">
    <source>
        <dbReference type="ARBA" id="ARBA00022840"/>
    </source>
</evidence>
<comment type="subunit">
    <text evidence="14">Homohexamer.</text>
</comment>
<proteinExistence type="inferred from homology"/>
<protein>
    <recommendedName>
        <fullName evidence="14">HPr kinase/phosphorylase</fullName>
        <shortName evidence="14">HPrK/P</shortName>
        <ecNumber evidence="14">2.7.11.-</ecNumber>
        <ecNumber evidence="14">2.7.4.-</ecNumber>
    </recommendedName>
    <alternativeName>
        <fullName evidence="14">HPr(Ser) kinase/phosphorylase</fullName>
    </alternativeName>
</protein>
<dbReference type="InterPro" id="IPR003755">
    <property type="entry name" value="HPr(Ser)_kin/Pase"/>
</dbReference>
<keyword evidence="6 14" id="KW-0479">Metal-binding</keyword>
<dbReference type="OrthoDB" id="9778803at2"/>
<dbReference type="InterPro" id="IPR027417">
    <property type="entry name" value="P-loop_NTPase"/>
</dbReference>
<dbReference type="FunFam" id="3.40.50.300:FF:000174">
    <property type="entry name" value="HPr kinase/phosphorylase"/>
    <property type="match status" value="1"/>
</dbReference>
<evidence type="ECO:0000313" key="18">
    <source>
        <dbReference type="Proteomes" id="UP000254060"/>
    </source>
</evidence>
<gene>
    <name evidence="14 17" type="primary">hprK</name>
    <name evidence="17" type="ORF">NCTC13163_00895</name>
</gene>
<evidence type="ECO:0000259" key="15">
    <source>
        <dbReference type="Pfam" id="PF02603"/>
    </source>
</evidence>
<feature type="binding site" evidence="14">
    <location>
        <position position="161"/>
    </location>
    <ligand>
        <name>Mg(2+)</name>
        <dbReference type="ChEBI" id="CHEBI:18420"/>
    </ligand>
</feature>
<comment type="miscellaneous">
    <text evidence="14">Both phosphorylation and phosphorolysis are carried out by the same active site and suggest a common mechanism for both reactions.</text>
</comment>
<accession>A0A377FRU3</accession>
<dbReference type="EC" id="2.7.11.-" evidence="14"/>
<evidence type="ECO:0000256" key="11">
    <source>
        <dbReference type="ARBA" id="ARBA00023268"/>
    </source>
</evidence>
<keyword evidence="4 14" id="KW-0723">Serine/threonine-protein kinase</keyword>
<dbReference type="AlphaFoldDB" id="A0A377FRU3"/>
<evidence type="ECO:0000256" key="1">
    <source>
        <dbReference type="ARBA" id="ARBA00001120"/>
    </source>
</evidence>
<feature type="active site" description="Proton acceptor; for phosphorylation activity. Proton donor; for dephosphorylation activity" evidence="14">
    <location>
        <position position="178"/>
    </location>
</feature>
<dbReference type="InterPro" id="IPR011104">
    <property type="entry name" value="Hpr_kin/Pase_C"/>
</dbReference>
<dbReference type="Pfam" id="PF02603">
    <property type="entry name" value="Hpr_kinase_N"/>
    <property type="match status" value="1"/>
</dbReference>
<comment type="domain">
    <text evidence="14">The Walker A ATP-binding motif also binds Pi and PPi.</text>
</comment>
<dbReference type="EMBL" id="UGGP01000001">
    <property type="protein sequence ID" value="STO07547.1"/>
    <property type="molecule type" value="Genomic_DNA"/>
</dbReference>
<dbReference type="Gene3D" id="3.40.1390.20">
    <property type="entry name" value="HprK N-terminal domain-like"/>
    <property type="match status" value="1"/>
</dbReference>
<comment type="function">
    <text evidence="14">Catalyzes the ATP- as well as the pyrophosphate-dependent phosphorylation of a specific serine residue in HPr, a phosphocarrier protein of the phosphoenolpyruvate-dependent sugar phosphotransferase system (PTS). HprK/P also catalyzes the pyrophosphate-producing, inorganic phosphate-dependent dephosphorylation (phosphorolysis) of seryl-phosphorylated HPr (P-Ser-HPr). The two antagonistic activities of HprK/P are regulated by several intracellular metabolites, which change their concentration in response to the absence or presence of rapidly metabolisable carbon sources (glucose, fructose, etc.) in the growth medium. Therefore, by controlling the phosphorylation state of HPr, HPrK/P is a sensor enzyme that plays a major role in the regulation of carbon metabolism and sugar transport: it mediates carbon catabolite repression (CCR), and regulates PTS-catalyzed carbohydrate uptake and inducer exclusion.</text>
</comment>
<evidence type="ECO:0000256" key="3">
    <source>
        <dbReference type="ARBA" id="ARBA00006883"/>
    </source>
</evidence>
<dbReference type="GO" id="GO:0000287">
    <property type="term" value="F:magnesium ion binding"/>
    <property type="evidence" value="ECO:0007669"/>
    <property type="project" value="UniProtKB-UniRule"/>
</dbReference>
<dbReference type="GO" id="GO:0000155">
    <property type="term" value="F:phosphorelay sensor kinase activity"/>
    <property type="evidence" value="ECO:0007669"/>
    <property type="project" value="InterPro"/>
</dbReference>
<keyword evidence="10 14" id="KW-0460">Magnesium</keyword>
<dbReference type="GO" id="GO:0006109">
    <property type="term" value="P:regulation of carbohydrate metabolic process"/>
    <property type="evidence" value="ECO:0007669"/>
    <property type="project" value="UniProtKB-UniRule"/>
</dbReference>
<evidence type="ECO:0000259" key="16">
    <source>
        <dbReference type="Pfam" id="PF07475"/>
    </source>
</evidence>
<evidence type="ECO:0000256" key="6">
    <source>
        <dbReference type="ARBA" id="ARBA00022723"/>
    </source>
</evidence>
<evidence type="ECO:0000256" key="4">
    <source>
        <dbReference type="ARBA" id="ARBA00022527"/>
    </source>
</evidence>